<dbReference type="EMBL" id="FODO01000004">
    <property type="protein sequence ID" value="SEO11341.1"/>
    <property type="molecule type" value="Genomic_DNA"/>
</dbReference>
<protein>
    <submittedName>
        <fullName evidence="2">Exonuclease III</fullName>
    </submittedName>
</protein>
<feature type="domain" description="Endonuclease/exonuclease/phosphatase" evidence="1">
    <location>
        <begin position="4"/>
        <end position="224"/>
    </location>
</feature>
<keyword evidence="2" id="KW-0378">Hydrolase</keyword>
<keyword evidence="2" id="KW-0540">Nuclease</keyword>
<keyword evidence="3" id="KW-1185">Reference proteome</keyword>
<dbReference type="Gene3D" id="3.60.10.10">
    <property type="entry name" value="Endonuclease/exonuclease/phosphatase"/>
    <property type="match status" value="1"/>
</dbReference>
<dbReference type="GO" id="GO:0004527">
    <property type="term" value="F:exonuclease activity"/>
    <property type="evidence" value="ECO:0007669"/>
    <property type="project" value="UniProtKB-KW"/>
</dbReference>
<sequence length="244" mass="28041">MRIVSWNCNGAFRKKLGTLIALDADVCVIQECEDPARCEDPEYKAWASNFLWVGTNKNRGLGVFAKQGISLEQVGLDSGPLELFLPCIVAGNISLLAVWTRQANSPTFRYIGQLWKYLQQHREFLRHEQAVCIGDLNSNACWDVWDRWWNHSDVLKELQDVGLESVYHFARAEAQGQESRPTFFMHRQPEKPYHIDYAFLSQALLRDAAVEIGEPNEWLEYSDHMPLIVRIMANSNVIPIFKSI</sequence>
<dbReference type="STRING" id="42354.SAMN05216333_104136"/>
<dbReference type="RefSeq" id="WP_090316275.1">
    <property type="nucleotide sequence ID" value="NZ_FNOE01000004.1"/>
</dbReference>
<dbReference type="Proteomes" id="UP000198814">
    <property type="component" value="Unassembled WGS sequence"/>
</dbReference>
<evidence type="ECO:0000313" key="3">
    <source>
        <dbReference type="Proteomes" id="UP000198814"/>
    </source>
</evidence>
<name>A0A1H8M236_9PROT</name>
<dbReference type="SUPFAM" id="SSF56219">
    <property type="entry name" value="DNase I-like"/>
    <property type="match status" value="1"/>
</dbReference>
<proteinExistence type="predicted"/>
<gene>
    <name evidence="2" type="ORF">SAMN05216333_104136</name>
</gene>
<dbReference type="InterPro" id="IPR036691">
    <property type="entry name" value="Endo/exonu/phosph_ase_sf"/>
</dbReference>
<dbReference type="OrthoDB" id="583592at2"/>
<reference evidence="3" key="1">
    <citation type="submission" date="2016-10" db="EMBL/GenBank/DDBJ databases">
        <authorList>
            <person name="Varghese N."/>
            <person name="Submissions S."/>
        </authorList>
    </citation>
    <scope>NUCLEOTIDE SEQUENCE [LARGE SCALE GENOMIC DNA]</scope>
    <source>
        <strain evidence="3">Nm76</strain>
    </source>
</reference>
<dbReference type="AlphaFoldDB" id="A0A1H8M236"/>
<evidence type="ECO:0000313" key="2">
    <source>
        <dbReference type="EMBL" id="SEO11341.1"/>
    </source>
</evidence>
<accession>A0A1H8M236</accession>
<dbReference type="InterPro" id="IPR005135">
    <property type="entry name" value="Endo/exonuclease/phosphatase"/>
</dbReference>
<dbReference type="Pfam" id="PF03372">
    <property type="entry name" value="Exo_endo_phos"/>
    <property type="match status" value="1"/>
</dbReference>
<evidence type="ECO:0000259" key="1">
    <source>
        <dbReference type="Pfam" id="PF03372"/>
    </source>
</evidence>
<organism evidence="2 3">
    <name type="scientific">Nitrosomonas oligotropha</name>
    <dbReference type="NCBI Taxonomy" id="42354"/>
    <lineage>
        <taxon>Bacteria</taxon>
        <taxon>Pseudomonadati</taxon>
        <taxon>Pseudomonadota</taxon>
        <taxon>Betaproteobacteria</taxon>
        <taxon>Nitrosomonadales</taxon>
        <taxon>Nitrosomonadaceae</taxon>
        <taxon>Nitrosomonas</taxon>
    </lineage>
</organism>
<keyword evidence="2" id="KW-0269">Exonuclease</keyword>